<dbReference type="Proteomes" id="UP000283095">
    <property type="component" value="Plasmid pOM18"/>
</dbReference>
<keyword evidence="1" id="KW-0614">Plasmid</keyword>
<dbReference type="EMBL" id="CP026096">
    <property type="protein sequence ID" value="AZV45685.1"/>
    <property type="molecule type" value="Genomic_DNA"/>
</dbReference>
<evidence type="ECO:0000313" key="1">
    <source>
        <dbReference type="EMBL" id="AZV45685.1"/>
    </source>
</evidence>
<name>A0A3T0KZC1_9BACI</name>
<organism evidence="1 2">
    <name type="scientific">Peribacillus asahii</name>
    <dbReference type="NCBI Taxonomy" id="228899"/>
    <lineage>
        <taxon>Bacteria</taxon>
        <taxon>Bacillati</taxon>
        <taxon>Bacillota</taxon>
        <taxon>Bacilli</taxon>
        <taxon>Bacillales</taxon>
        <taxon>Bacillaceae</taxon>
        <taxon>Peribacillus</taxon>
    </lineage>
</organism>
<proteinExistence type="predicted"/>
<sequence>MFVITEDTKRILEEGDTAFIIESVGEWYDSKLRLLISCFHNGMSKEEIREACDSDSADYNIYWTSFEG</sequence>
<evidence type="ECO:0000313" key="2">
    <source>
        <dbReference type="Proteomes" id="UP000283095"/>
    </source>
</evidence>
<gene>
    <name evidence="1" type="ORF">BAOM_p032</name>
</gene>
<accession>A0A3T0KZC1</accession>
<dbReference type="AlphaFoldDB" id="A0A3T0KZC1"/>
<dbReference type="OrthoDB" id="2974210at2"/>
<protein>
    <submittedName>
        <fullName evidence="1">Uncharacterized protein</fullName>
    </submittedName>
</protein>
<dbReference type="RefSeq" id="WP_127762738.1">
    <property type="nucleotide sequence ID" value="NZ_CP026096.1"/>
</dbReference>
<reference evidence="1 2" key="1">
    <citation type="submission" date="2018-01" db="EMBL/GenBank/DDBJ databases">
        <title>Bacillus asahii Genome sequencing and assembly.</title>
        <authorList>
            <person name="Jiang H."/>
            <person name="Feng Y."/>
            <person name="Zhao F."/>
            <person name="Lin X."/>
        </authorList>
    </citation>
    <scope>NUCLEOTIDE SEQUENCE [LARGE SCALE GENOMIC DNA]</scope>
    <source>
        <strain evidence="1 2">OM18</strain>
        <plasmid evidence="2">pom18</plasmid>
    </source>
</reference>
<dbReference type="KEGG" id="pasa:BAOM_p032"/>
<geneLocation type="plasmid" evidence="2">
    <name>pom18</name>
</geneLocation>